<dbReference type="PRINTS" id="PR00253">
    <property type="entry name" value="GABAARECEPTR"/>
</dbReference>
<dbReference type="InterPro" id="IPR038050">
    <property type="entry name" value="Neuro_actylchol_rec"/>
</dbReference>
<evidence type="ECO:0000256" key="9">
    <source>
        <dbReference type="ARBA" id="ARBA00023157"/>
    </source>
</evidence>
<keyword evidence="6" id="KW-0770">Synapse</keyword>
<evidence type="ECO:0000256" key="3">
    <source>
        <dbReference type="ARBA" id="ARBA00022692"/>
    </source>
</evidence>
<dbReference type="InterPro" id="IPR036719">
    <property type="entry name" value="Neuro-gated_channel_TM_sf"/>
</dbReference>
<evidence type="ECO:0000256" key="12">
    <source>
        <dbReference type="ARBA" id="ARBA00023180"/>
    </source>
</evidence>
<keyword evidence="16 18" id="KW-0407">Ion channel</keyword>
<dbReference type="GO" id="GO:0045211">
    <property type="term" value="C:postsynaptic membrane"/>
    <property type="evidence" value="ECO:0007669"/>
    <property type="project" value="UniProtKB-SubCell"/>
</dbReference>
<dbReference type="Gene3D" id="2.70.170.10">
    <property type="entry name" value="Neurotransmitter-gated ion-channel ligand-binding domain"/>
    <property type="match status" value="1"/>
</dbReference>
<dbReference type="GO" id="GO:0005254">
    <property type="term" value="F:chloride channel activity"/>
    <property type="evidence" value="ECO:0007669"/>
    <property type="project" value="UniProtKB-KW"/>
</dbReference>
<evidence type="ECO:0000313" key="21">
    <source>
        <dbReference type="EMBL" id="CAJ1058361.1"/>
    </source>
</evidence>
<keyword evidence="14" id="KW-0628">Postsynaptic cell membrane</keyword>
<dbReference type="PROSITE" id="PS00236">
    <property type="entry name" value="NEUROTR_ION_CHANNEL"/>
    <property type="match status" value="1"/>
</dbReference>
<keyword evidence="22" id="KW-1185">Reference proteome</keyword>
<keyword evidence="15" id="KW-1071">Ligand-gated ion channel</keyword>
<dbReference type="Proteomes" id="UP001178508">
    <property type="component" value="Chromosome 6"/>
</dbReference>
<dbReference type="Gene3D" id="1.20.58.390">
    <property type="entry name" value="Neurotransmitter-gated ion-channel transmembrane domain"/>
    <property type="match status" value="1"/>
</dbReference>
<evidence type="ECO:0000256" key="16">
    <source>
        <dbReference type="ARBA" id="ARBA00023303"/>
    </source>
</evidence>
<evidence type="ECO:0000256" key="1">
    <source>
        <dbReference type="ARBA" id="ARBA00022448"/>
    </source>
</evidence>
<evidence type="ECO:0000256" key="7">
    <source>
        <dbReference type="ARBA" id="ARBA00023065"/>
    </source>
</evidence>
<evidence type="ECO:0000256" key="13">
    <source>
        <dbReference type="ARBA" id="ARBA00023214"/>
    </source>
</evidence>
<dbReference type="PRINTS" id="PR00252">
    <property type="entry name" value="NRIONCHANNEL"/>
</dbReference>
<evidence type="ECO:0000256" key="17">
    <source>
        <dbReference type="ARBA" id="ARBA00034104"/>
    </source>
</evidence>
<feature type="transmembrane region" description="Helical" evidence="18">
    <location>
        <begin position="524"/>
        <end position="543"/>
    </location>
</feature>
<dbReference type="GO" id="GO:0034707">
    <property type="term" value="C:chloride channel complex"/>
    <property type="evidence" value="ECO:0007669"/>
    <property type="project" value="UniProtKB-KW"/>
</dbReference>
<keyword evidence="9" id="KW-1015">Disulfide bond</keyword>
<evidence type="ECO:0000256" key="6">
    <source>
        <dbReference type="ARBA" id="ARBA00023018"/>
    </source>
</evidence>
<keyword evidence="2" id="KW-1003">Cell membrane</keyword>
<dbReference type="InterPro" id="IPR006202">
    <property type="entry name" value="Neur_chan_lig-bd"/>
</dbReference>
<name>A0AAV1FBP3_XYRNO</name>
<comment type="subcellular location">
    <subcellularLocation>
        <location evidence="17">Postsynaptic cell membrane</location>
        <topology evidence="17">Multi-pass membrane protein</topology>
    </subcellularLocation>
</comment>
<reference evidence="21" key="1">
    <citation type="submission" date="2023-08" db="EMBL/GenBank/DDBJ databases">
        <authorList>
            <person name="Alioto T."/>
            <person name="Alioto T."/>
            <person name="Gomez Garrido J."/>
        </authorList>
    </citation>
    <scope>NUCLEOTIDE SEQUENCE</scope>
</reference>
<dbReference type="PRINTS" id="PR01079">
    <property type="entry name" value="GABAARALPHA"/>
</dbReference>
<dbReference type="FunFam" id="1.20.58.390:FF:000002">
    <property type="entry name" value="Putative gamma-aminobutyric acid receptor subunit alpha-5"/>
    <property type="match status" value="1"/>
</dbReference>
<keyword evidence="8 18" id="KW-0472">Membrane</keyword>
<dbReference type="InterPro" id="IPR047024">
    <property type="entry name" value="Gabra-1-6_TM"/>
</dbReference>
<keyword evidence="5 18" id="KW-1133">Transmembrane helix</keyword>
<sequence>MFSYKQKETVTAMRPMFILTFFYFFCLTTCAKKISGQARKDERIYPENFTCILDRLLDGYDNRLRPGFGGPVTEVKTDIYVTSFGPVSDVEMEYTMDVFFRQTWVDRRLMYEGPIEILRLNNLMVTKVWTPDTFFRNGKKSVAHNMTAPNKLFRIMKNGTILYTMRLTISAECPMKLVDFPMDGHACPLKFGSYAYPITEMIYTWTKGPKHSVEIPPESSSLVQYDLTGQTVSSETIKSITGEYVVMTVFFHLKRKMGYFMIQTYIPCIMTVILSQVSFWINKESVPARTVFGITTVLTMTTLSISARHSLPKVSYATAMDWFIAVCFAFVFSALIEFAAVNYFTNAQIEWTKKKLANCPPVPHSTPVKVKDMEELLQQNSDANSNLRKRLNYNCQDPSSQQKAQSTTNISGIERTRLLRPLASGDNGRTYTLFCSSPKSESLLSLASLSAQMVKSAPPSATSTNEMMAGTPCMQNTHSCSLQQLLGPKLERIQMIGNKLELKQTPCSQPTTAGMGETSKIDKYARILFPVSFGAFNMVYWVVYLSKDTIVAKDG</sequence>
<evidence type="ECO:0000256" key="4">
    <source>
        <dbReference type="ARBA" id="ARBA00022729"/>
    </source>
</evidence>
<dbReference type="InterPro" id="IPR018000">
    <property type="entry name" value="Neurotransmitter_ion_chnl_CS"/>
</dbReference>
<feature type="transmembrane region" description="Helical" evidence="18">
    <location>
        <begin position="257"/>
        <end position="279"/>
    </location>
</feature>
<accession>A0AAV1FBP3</accession>
<evidence type="ECO:0000256" key="5">
    <source>
        <dbReference type="ARBA" id="ARBA00022989"/>
    </source>
</evidence>
<evidence type="ECO:0000256" key="18">
    <source>
        <dbReference type="RuleBase" id="RU000687"/>
    </source>
</evidence>
<dbReference type="Pfam" id="PF02932">
    <property type="entry name" value="Neur_chan_memb"/>
    <property type="match status" value="1"/>
</dbReference>
<feature type="transmembrane region" description="Helical" evidence="18">
    <location>
        <begin position="291"/>
        <end position="310"/>
    </location>
</feature>
<keyword evidence="1 18" id="KW-0813">Transport</keyword>
<comment type="similarity">
    <text evidence="18">Belongs to the ligand-gated ion channel (TC 1.A.9) family.</text>
</comment>
<evidence type="ECO:0000256" key="10">
    <source>
        <dbReference type="ARBA" id="ARBA00023170"/>
    </source>
</evidence>
<keyword evidence="10 21" id="KW-0675">Receptor</keyword>
<dbReference type="EMBL" id="OY660869">
    <property type="protein sequence ID" value="CAJ1058361.1"/>
    <property type="molecule type" value="Genomic_DNA"/>
</dbReference>
<keyword evidence="13" id="KW-0868">Chloride</keyword>
<dbReference type="GO" id="GO:0005230">
    <property type="term" value="F:extracellular ligand-gated monoatomic ion channel activity"/>
    <property type="evidence" value="ECO:0007669"/>
    <property type="project" value="InterPro"/>
</dbReference>
<dbReference type="Pfam" id="PF02931">
    <property type="entry name" value="Neur_chan_LBD"/>
    <property type="match status" value="1"/>
</dbReference>
<evidence type="ECO:0000259" key="20">
    <source>
        <dbReference type="Pfam" id="PF02932"/>
    </source>
</evidence>
<protein>
    <submittedName>
        <fullName evidence="21">Gamma-aminobutyric acid receptor subunit alpha-4 isoform X1</fullName>
    </submittedName>
</protein>
<dbReference type="InterPro" id="IPR006201">
    <property type="entry name" value="Neur_channel"/>
</dbReference>
<feature type="domain" description="Neurotransmitter-gated ion-channel transmembrane" evidence="20">
    <location>
        <begin position="264"/>
        <end position="541"/>
    </location>
</feature>
<dbReference type="AlphaFoldDB" id="A0AAV1FBP3"/>
<dbReference type="InterPro" id="IPR006028">
    <property type="entry name" value="GABAA/Glycine_rcpt"/>
</dbReference>
<dbReference type="FunFam" id="2.70.170.10:FF:000001">
    <property type="entry name" value="Gamma-aminobutyric acid A receptor subunit alpha-2"/>
    <property type="match status" value="1"/>
</dbReference>
<dbReference type="NCBIfam" id="TIGR00860">
    <property type="entry name" value="LIC"/>
    <property type="match status" value="1"/>
</dbReference>
<keyword evidence="3 18" id="KW-0812">Transmembrane</keyword>
<keyword evidence="4" id="KW-0732">Signal</keyword>
<evidence type="ECO:0000313" key="22">
    <source>
        <dbReference type="Proteomes" id="UP001178508"/>
    </source>
</evidence>
<organism evidence="21 22">
    <name type="scientific">Xyrichtys novacula</name>
    <name type="common">Pearly razorfish</name>
    <name type="synonym">Hemipteronotus novacula</name>
    <dbReference type="NCBI Taxonomy" id="13765"/>
    <lineage>
        <taxon>Eukaryota</taxon>
        <taxon>Metazoa</taxon>
        <taxon>Chordata</taxon>
        <taxon>Craniata</taxon>
        <taxon>Vertebrata</taxon>
        <taxon>Euteleostomi</taxon>
        <taxon>Actinopterygii</taxon>
        <taxon>Neopterygii</taxon>
        <taxon>Teleostei</taxon>
        <taxon>Neoteleostei</taxon>
        <taxon>Acanthomorphata</taxon>
        <taxon>Eupercaria</taxon>
        <taxon>Labriformes</taxon>
        <taxon>Labridae</taxon>
        <taxon>Xyrichtys</taxon>
    </lineage>
</organism>
<feature type="transmembrane region" description="Helical" evidence="18">
    <location>
        <begin position="322"/>
        <end position="345"/>
    </location>
</feature>
<evidence type="ECO:0000256" key="8">
    <source>
        <dbReference type="ARBA" id="ARBA00023136"/>
    </source>
</evidence>
<dbReference type="InterPro" id="IPR036734">
    <property type="entry name" value="Neur_chan_lig-bd_sf"/>
</dbReference>
<evidence type="ECO:0000256" key="14">
    <source>
        <dbReference type="ARBA" id="ARBA00023257"/>
    </source>
</evidence>
<dbReference type="InterPro" id="IPR006029">
    <property type="entry name" value="Neurotrans-gated_channel_TM"/>
</dbReference>
<evidence type="ECO:0000256" key="11">
    <source>
        <dbReference type="ARBA" id="ARBA00023173"/>
    </source>
</evidence>
<evidence type="ECO:0000259" key="19">
    <source>
        <dbReference type="Pfam" id="PF02931"/>
    </source>
</evidence>
<dbReference type="InterPro" id="IPR001390">
    <property type="entry name" value="GABAAa_rcpt"/>
</dbReference>
<gene>
    <name evidence="21" type="ORF">XNOV1_A022596</name>
</gene>
<evidence type="ECO:0000256" key="2">
    <source>
        <dbReference type="ARBA" id="ARBA00022475"/>
    </source>
</evidence>
<dbReference type="SUPFAM" id="SSF90112">
    <property type="entry name" value="Neurotransmitter-gated ion-channel transmembrane pore"/>
    <property type="match status" value="1"/>
</dbReference>
<keyword evidence="11" id="KW-0869">Chloride channel</keyword>
<dbReference type="GO" id="GO:0004890">
    <property type="term" value="F:GABA-A receptor activity"/>
    <property type="evidence" value="ECO:0007669"/>
    <property type="project" value="InterPro"/>
</dbReference>
<dbReference type="SUPFAM" id="SSF63712">
    <property type="entry name" value="Nicotinic receptor ligand binding domain-like"/>
    <property type="match status" value="1"/>
</dbReference>
<dbReference type="PANTHER" id="PTHR18945">
    <property type="entry name" value="NEUROTRANSMITTER GATED ION CHANNEL"/>
    <property type="match status" value="1"/>
</dbReference>
<keyword evidence="12" id="KW-0325">Glycoprotein</keyword>
<keyword evidence="7 18" id="KW-0406">Ion transport</keyword>
<feature type="domain" description="Neurotransmitter-gated ion-channel ligand-binding" evidence="19">
    <location>
        <begin position="52"/>
        <end position="257"/>
    </location>
</feature>
<dbReference type="CDD" id="cd19052">
    <property type="entry name" value="LGIC_TM_GABAAR_alpha"/>
    <property type="match status" value="1"/>
</dbReference>
<proteinExistence type="inferred from homology"/>
<evidence type="ECO:0000256" key="15">
    <source>
        <dbReference type="ARBA" id="ARBA00023286"/>
    </source>
</evidence>